<keyword evidence="2" id="KW-0472">Membrane</keyword>
<feature type="transmembrane region" description="Helical" evidence="2">
    <location>
        <begin position="6"/>
        <end position="23"/>
    </location>
</feature>
<dbReference type="SUPFAM" id="SSF51735">
    <property type="entry name" value="NAD(P)-binding Rossmann-fold domains"/>
    <property type="match status" value="1"/>
</dbReference>
<keyword evidence="2" id="KW-1133">Transmembrane helix</keyword>
<dbReference type="EMBL" id="CAJPEV010001048">
    <property type="protein sequence ID" value="CAG0890376.1"/>
    <property type="molecule type" value="Genomic_DNA"/>
</dbReference>
<keyword evidence="2" id="KW-0812">Transmembrane</keyword>
<organism evidence="3">
    <name type="scientific">Darwinula stevensoni</name>
    <dbReference type="NCBI Taxonomy" id="69355"/>
    <lineage>
        <taxon>Eukaryota</taxon>
        <taxon>Metazoa</taxon>
        <taxon>Ecdysozoa</taxon>
        <taxon>Arthropoda</taxon>
        <taxon>Crustacea</taxon>
        <taxon>Oligostraca</taxon>
        <taxon>Ostracoda</taxon>
        <taxon>Podocopa</taxon>
        <taxon>Podocopida</taxon>
        <taxon>Darwinulocopina</taxon>
        <taxon>Darwinuloidea</taxon>
        <taxon>Darwinulidae</taxon>
        <taxon>Darwinula</taxon>
    </lineage>
</organism>
<dbReference type="Proteomes" id="UP000677054">
    <property type="component" value="Unassembled WGS sequence"/>
</dbReference>
<evidence type="ECO:0000313" key="4">
    <source>
        <dbReference type="Proteomes" id="UP000677054"/>
    </source>
</evidence>
<evidence type="ECO:0000256" key="1">
    <source>
        <dbReference type="ARBA" id="ARBA00023002"/>
    </source>
</evidence>
<evidence type="ECO:0000256" key="2">
    <source>
        <dbReference type="SAM" id="Phobius"/>
    </source>
</evidence>
<dbReference type="GO" id="GO:0016491">
    <property type="term" value="F:oxidoreductase activity"/>
    <property type="evidence" value="ECO:0007669"/>
    <property type="project" value="UniProtKB-KW"/>
</dbReference>
<gene>
    <name evidence="3" type="ORF">DSTB1V02_LOCUS5989</name>
</gene>
<sequence length="332" mass="37510">MEAVIWLVWILVVLIGAKVYLMATHRKCHSRRRLDGKTILITGATSGIGEATAVKLAARGARLLLACRNVQKAEIVAKRIAASTKNTKIEVRYVDLTRLQTVRALADRIRAEEEKLDVLILNAGAGKVSYPKELTEDDLEYNMAVNYFSNFLLVNSLLDVLKRSEGESRVVVVSSFFHALGTMNLENLNYEKYFYRLNAYSDAKLAEILMVKELARRLQGSRVTVNSLHPGVVRTNIFLQLPLWYRTLIGIVWFYMKTKEEGAETVVHCAACESVQGISGAYFVNCQERRPSKKAQDEKLARMLWHRTLYYVNLHDNGPDEITAAAEGNKIK</sequence>
<dbReference type="PANTHER" id="PTHR43157:SF31">
    <property type="entry name" value="PHOSPHATIDYLINOSITOL-GLYCAN BIOSYNTHESIS CLASS F PROTEIN"/>
    <property type="match status" value="1"/>
</dbReference>
<dbReference type="InterPro" id="IPR036291">
    <property type="entry name" value="NAD(P)-bd_dom_sf"/>
</dbReference>
<reference evidence="3" key="1">
    <citation type="submission" date="2020-11" db="EMBL/GenBank/DDBJ databases">
        <authorList>
            <person name="Tran Van P."/>
        </authorList>
    </citation>
    <scope>NUCLEOTIDE SEQUENCE</scope>
</reference>
<dbReference type="PRINTS" id="PR00081">
    <property type="entry name" value="GDHRDH"/>
</dbReference>
<keyword evidence="4" id="KW-1185">Reference proteome</keyword>
<dbReference type="PANTHER" id="PTHR43157">
    <property type="entry name" value="PHOSPHATIDYLINOSITOL-GLYCAN BIOSYNTHESIS CLASS F PROTEIN-RELATED"/>
    <property type="match status" value="1"/>
</dbReference>
<keyword evidence="1" id="KW-0560">Oxidoreductase</keyword>
<accession>A0A7R8XAU7</accession>
<evidence type="ECO:0000313" key="3">
    <source>
        <dbReference type="EMBL" id="CAD7246132.1"/>
    </source>
</evidence>
<protein>
    <submittedName>
        <fullName evidence="3">Uncharacterized protein</fullName>
    </submittedName>
</protein>
<name>A0A7R8XAU7_9CRUS</name>
<dbReference type="OrthoDB" id="191139at2759"/>
<dbReference type="EMBL" id="LR900565">
    <property type="protein sequence ID" value="CAD7246132.1"/>
    <property type="molecule type" value="Genomic_DNA"/>
</dbReference>
<dbReference type="Gene3D" id="3.40.50.720">
    <property type="entry name" value="NAD(P)-binding Rossmann-like Domain"/>
    <property type="match status" value="1"/>
</dbReference>
<dbReference type="AlphaFoldDB" id="A0A7R8XAU7"/>
<dbReference type="Pfam" id="PF00106">
    <property type="entry name" value="adh_short"/>
    <property type="match status" value="1"/>
</dbReference>
<dbReference type="InterPro" id="IPR002347">
    <property type="entry name" value="SDR_fam"/>
</dbReference>
<proteinExistence type="predicted"/>
<dbReference type="CDD" id="cd05327">
    <property type="entry name" value="retinol-DH_like_SDR_c_like"/>
    <property type="match status" value="1"/>
</dbReference>